<evidence type="ECO:0000313" key="3">
    <source>
        <dbReference type="EMBL" id="MBN3275232.1"/>
    </source>
</evidence>
<accession>A0ABS2XLR2</accession>
<dbReference type="Gene3D" id="2.60.120.920">
    <property type="match status" value="1"/>
</dbReference>
<keyword evidence="1" id="KW-0812">Transmembrane</keyword>
<dbReference type="PROSITE" id="PS50188">
    <property type="entry name" value="B302_SPRY"/>
    <property type="match status" value="1"/>
</dbReference>
<feature type="domain" description="B30.2/SPRY" evidence="2">
    <location>
        <begin position="1"/>
        <end position="138"/>
    </location>
</feature>
<keyword evidence="1" id="KW-1133">Transmembrane helix</keyword>
<dbReference type="Pfam" id="PF00622">
    <property type="entry name" value="SPRY"/>
    <property type="match status" value="1"/>
</dbReference>
<keyword evidence="1" id="KW-0472">Membrane</keyword>
<gene>
    <name evidence="3" type="primary">Trim39_15</name>
    <name evidence="3" type="ORF">GTO93_0005851</name>
</gene>
<feature type="non-terminal residue" evidence="3">
    <location>
        <position position="169"/>
    </location>
</feature>
<name>A0ABS2XLR2_POLSP</name>
<dbReference type="InterPro" id="IPR013320">
    <property type="entry name" value="ConA-like_dom_sf"/>
</dbReference>
<keyword evidence="4" id="KW-1185">Reference proteome</keyword>
<proteinExistence type="predicted"/>
<organism evidence="3 4">
    <name type="scientific">Polyodon spathula</name>
    <name type="common">North American paddlefish</name>
    <name type="synonym">Squalus spathula</name>
    <dbReference type="NCBI Taxonomy" id="7913"/>
    <lineage>
        <taxon>Eukaryota</taxon>
        <taxon>Metazoa</taxon>
        <taxon>Chordata</taxon>
        <taxon>Craniata</taxon>
        <taxon>Vertebrata</taxon>
        <taxon>Euteleostomi</taxon>
        <taxon>Actinopterygii</taxon>
        <taxon>Chondrostei</taxon>
        <taxon>Acipenseriformes</taxon>
        <taxon>Polyodontidae</taxon>
        <taxon>Polyodon</taxon>
    </lineage>
</organism>
<feature type="non-terminal residue" evidence="3">
    <location>
        <position position="1"/>
    </location>
</feature>
<evidence type="ECO:0000256" key="1">
    <source>
        <dbReference type="SAM" id="Phobius"/>
    </source>
</evidence>
<sequence>MFLKHPKRSRFSLFEVLEEMDNSENVSENDQLSGLESADSVSVKQHLKMIWRLFRISGSLTLDLEIAHPRLTLPVDPQKLGVYLDYEEEQFFFYNVETNSHIYTFTDMEFNPNEKLYPFFWSLEYKDLELASPGKMNDRSFLLLVWEGILAASGTGSLYYLFARGCYAC</sequence>
<dbReference type="InterPro" id="IPR001870">
    <property type="entry name" value="B30.2/SPRY"/>
</dbReference>
<dbReference type="InterPro" id="IPR050143">
    <property type="entry name" value="TRIM/RBCC"/>
</dbReference>
<dbReference type="InterPro" id="IPR043136">
    <property type="entry name" value="B30.2/SPRY_sf"/>
</dbReference>
<keyword evidence="3" id="KW-0436">Ligase</keyword>
<dbReference type="Proteomes" id="UP001166093">
    <property type="component" value="Unassembled WGS sequence"/>
</dbReference>
<feature type="transmembrane region" description="Helical" evidence="1">
    <location>
        <begin position="141"/>
        <end position="162"/>
    </location>
</feature>
<protein>
    <submittedName>
        <fullName evidence="3">TRI39 ligase</fullName>
    </submittedName>
</protein>
<dbReference type="InterPro" id="IPR003877">
    <property type="entry name" value="SPRY_dom"/>
</dbReference>
<reference evidence="3" key="1">
    <citation type="journal article" date="2021" name="Cell">
        <title>Tracing the genetic footprints of vertebrate landing in non-teleost ray-finned fishes.</title>
        <authorList>
            <person name="Bi X."/>
            <person name="Wang K."/>
            <person name="Yang L."/>
            <person name="Pan H."/>
            <person name="Jiang H."/>
            <person name="Wei Q."/>
            <person name="Fang M."/>
            <person name="Yu H."/>
            <person name="Zhu C."/>
            <person name="Cai Y."/>
            <person name="He Y."/>
            <person name="Gan X."/>
            <person name="Zeng H."/>
            <person name="Yu D."/>
            <person name="Zhu Y."/>
            <person name="Jiang H."/>
            <person name="Qiu Q."/>
            <person name="Yang H."/>
            <person name="Zhang Y.E."/>
            <person name="Wang W."/>
            <person name="Zhu M."/>
            <person name="He S."/>
            <person name="Zhang G."/>
        </authorList>
    </citation>
    <scope>NUCLEOTIDE SEQUENCE</scope>
    <source>
        <strain evidence="3">Pddl_001</strain>
    </source>
</reference>
<evidence type="ECO:0000259" key="2">
    <source>
        <dbReference type="PROSITE" id="PS50188"/>
    </source>
</evidence>
<dbReference type="PANTHER" id="PTHR24103">
    <property type="entry name" value="E3 UBIQUITIN-PROTEIN LIGASE TRIM"/>
    <property type="match status" value="1"/>
</dbReference>
<evidence type="ECO:0000313" key="4">
    <source>
        <dbReference type="Proteomes" id="UP001166093"/>
    </source>
</evidence>
<dbReference type="SUPFAM" id="SSF49899">
    <property type="entry name" value="Concanavalin A-like lectins/glucanases"/>
    <property type="match status" value="1"/>
</dbReference>
<comment type="caution">
    <text evidence="3">The sequence shown here is derived from an EMBL/GenBank/DDBJ whole genome shotgun (WGS) entry which is preliminary data.</text>
</comment>
<dbReference type="EMBL" id="JAAWVQ010048959">
    <property type="protein sequence ID" value="MBN3275232.1"/>
    <property type="molecule type" value="Genomic_DNA"/>
</dbReference>
<dbReference type="GO" id="GO:0016874">
    <property type="term" value="F:ligase activity"/>
    <property type="evidence" value="ECO:0007669"/>
    <property type="project" value="UniProtKB-KW"/>
</dbReference>